<keyword evidence="3 5" id="KW-1133">Transmembrane helix</keyword>
<comment type="subcellular location">
    <subcellularLocation>
        <location evidence="1">Membrane</location>
        <topology evidence="1">Multi-pass membrane protein</topology>
    </subcellularLocation>
</comment>
<dbReference type="AlphaFoldDB" id="A0A1W1CWI9"/>
<evidence type="ECO:0000256" key="1">
    <source>
        <dbReference type="ARBA" id="ARBA00004141"/>
    </source>
</evidence>
<reference evidence="6" key="1">
    <citation type="submission" date="2016-10" db="EMBL/GenBank/DDBJ databases">
        <authorList>
            <person name="de Groot N.N."/>
        </authorList>
    </citation>
    <scope>NUCLEOTIDE SEQUENCE</scope>
</reference>
<keyword evidence="4 5" id="KW-0472">Membrane</keyword>
<sequence length="262" mass="30361">MNDETNILTLSLKDLFTKKMITYSIMPFILSMIVLYILFFIVAGMGIDQMTTMDVQTTQTTIQNGIPHTESFQATLAGTAIMKFLMSSALTSWIATFFIYTIGGFLTLYASIFVALLIIGFLTHKILHEIQARHYQDIEMIGYSNTIESIFLTLKWVFIMIMLFFLFIPLYFIPLVNVIAFNLPLYYFFHKMMIYDVSSNICTKEEAMKISFFYGSTLRLKTLGLYLLSLIPFVIFFASVFYVIYLGHSYFIEVRKLRADDF</sequence>
<evidence type="ECO:0000313" key="6">
    <source>
        <dbReference type="EMBL" id="SFV70103.1"/>
    </source>
</evidence>
<feature type="transmembrane region" description="Helical" evidence="5">
    <location>
        <begin position="20"/>
        <end position="43"/>
    </location>
</feature>
<feature type="transmembrane region" description="Helical" evidence="5">
    <location>
        <begin position="171"/>
        <end position="189"/>
    </location>
</feature>
<proteinExistence type="predicted"/>
<feature type="transmembrane region" description="Helical" evidence="5">
    <location>
        <begin position="223"/>
        <end position="245"/>
    </location>
</feature>
<evidence type="ECO:0000256" key="2">
    <source>
        <dbReference type="ARBA" id="ARBA00022692"/>
    </source>
</evidence>
<keyword evidence="2 5" id="KW-0812">Transmembrane</keyword>
<dbReference type="Pfam" id="PF07264">
    <property type="entry name" value="EI24"/>
    <property type="match status" value="1"/>
</dbReference>
<feature type="transmembrane region" description="Helical" evidence="5">
    <location>
        <begin position="108"/>
        <end position="127"/>
    </location>
</feature>
<evidence type="ECO:0000256" key="5">
    <source>
        <dbReference type="SAM" id="Phobius"/>
    </source>
</evidence>
<dbReference type="EMBL" id="FPHK01000140">
    <property type="protein sequence ID" value="SFV70103.1"/>
    <property type="molecule type" value="Genomic_DNA"/>
</dbReference>
<evidence type="ECO:0000256" key="4">
    <source>
        <dbReference type="ARBA" id="ARBA00023136"/>
    </source>
</evidence>
<feature type="transmembrane region" description="Helical" evidence="5">
    <location>
        <begin position="147"/>
        <end position="165"/>
    </location>
</feature>
<name>A0A1W1CWI9_9ZZZZ</name>
<protein>
    <submittedName>
        <fullName evidence="6">Probable integral membrane protein Cj1452</fullName>
    </submittedName>
</protein>
<organism evidence="6">
    <name type="scientific">hydrothermal vent metagenome</name>
    <dbReference type="NCBI Taxonomy" id="652676"/>
    <lineage>
        <taxon>unclassified sequences</taxon>
        <taxon>metagenomes</taxon>
        <taxon>ecological metagenomes</taxon>
    </lineage>
</organism>
<accession>A0A1W1CWI9</accession>
<dbReference type="InterPro" id="IPR059112">
    <property type="entry name" value="CysZ/EI24"/>
</dbReference>
<evidence type="ECO:0000256" key="3">
    <source>
        <dbReference type="ARBA" id="ARBA00022989"/>
    </source>
</evidence>
<gene>
    <name evidence="6" type="ORF">MNB_SM-6-678</name>
</gene>